<evidence type="ECO:0000313" key="2">
    <source>
        <dbReference type="Proteomes" id="UP001497482"/>
    </source>
</evidence>
<gene>
    <name evidence="1" type="ORF">KC01_LOCUS3474</name>
</gene>
<name>A0AAV2J4N3_KNICA</name>
<dbReference type="AlphaFoldDB" id="A0AAV2J4N3"/>
<proteinExistence type="predicted"/>
<dbReference type="EMBL" id="OZ035832">
    <property type="protein sequence ID" value="CAL1571356.1"/>
    <property type="molecule type" value="Genomic_DNA"/>
</dbReference>
<organism evidence="1 2">
    <name type="scientific">Knipowitschia caucasica</name>
    <name type="common">Caucasian dwarf goby</name>
    <name type="synonym">Pomatoschistus caucasicus</name>
    <dbReference type="NCBI Taxonomy" id="637954"/>
    <lineage>
        <taxon>Eukaryota</taxon>
        <taxon>Metazoa</taxon>
        <taxon>Chordata</taxon>
        <taxon>Craniata</taxon>
        <taxon>Vertebrata</taxon>
        <taxon>Euteleostomi</taxon>
        <taxon>Actinopterygii</taxon>
        <taxon>Neopterygii</taxon>
        <taxon>Teleostei</taxon>
        <taxon>Neoteleostei</taxon>
        <taxon>Acanthomorphata</taxon>
        <taxon>Gobiaria</taxon>
        <taxon>Gobiiformes</taxon>
        <taxon>Gobioidei</taxon>
        <taxon>Gobiidae</taxon>
        <taxon>Gobiinae</taxon>
        <taxon>Knipowitschia</taxon>
    </lineage>
</organism>
<dbReference type="Proteomes" id="UP001497482">
    <property type="component" value="Chromosome 10"/>
</dbReference>
<keyword evidence="2" id="KW-1185">Reference proteome</keyword>
<sequence length="78" mass="8143">MNQACPTPPLPASPSPPPLGSSIYCSLIQGFPSPTAAQDGLRARDLELFKDEIVGLVMNEGEGKLSGRSPIAHIGKKS</sequence>
<accession>A0AAV2J4N3</accession>
<evidence type="ECO:0000313" key="1">
    <source>
        <dbReference type="EMBL" id="CAL1571356.1"/>
    </source>
</evidence>
<protein>
    <submittedName>
        <fullName evidence="1">Uncharacterized protein</fullName>
    </submittedName>
</protein>
<reference evidence="1 2" key="1">
    <citation type="submission" date="2024-04" db="EMBL/GenBank/DDBJ databases">
        <authorList>
            <person name="Waldvogel A.-M."/>
            <person name="Schoenle A."/>
        </authorList>
    </citation>
    <scope>NUCLEOTIDE SEQUENCE [LARGE SCALE GENOMIC DNA]</scope>
</reference>